<evidence type="ECO:0000313" key="3">
    <source>
        <dbReference type="WBParaSite" id="ALUE_0002015101-mRNA-1"/>
    </source>
</evidence>
<feature type="transmembrane region" description="Helical" evidence="1">
    <location>
        <begin position="25"/>
        <end position="43"/>
    </location>
</feature>
<feature type="transmembrane region" description="Helical" evidence="1">
    <location>
        <begin position="97"/>
        <end position="117"/>
    </location>
</feature>
<protein>
    <submittedName>
        <fullName evidence="3">AC_N domain-containing protein</fullName>
    </submittedName>
</protein>
<feature type="transmembrane region" description="Helical" evidence="1">
    <location>
        <begin position="50"/>
        <end position="71"/>
    </location>
</feature>
<keyword evidence="1" id="KW-0812">Transmembrane</keyword>
<organism evidence="2 3">
    <name type="scientific">Ascaris lumbricoides</name>
    <name type="common">Giant roundworm</name>
    <dbReference type="NCBI Taxonomy" id="6252"/>
    <lineage>
        <taxon>Eukaryota</taxon>
        <taxon>Metazoa</taxon>
        <taxon>Ecdysozoa</taxon>
        <taxon>Nematoda</taxon>
        <taxon>Chromadorea</taxon>
        <taxon>Rhabditida</taxon>
        <taxon>Spirurina</taxon>
        <taxon>Ascaridomorpha</taxon>
        <taxon>Ascaridoidea</taxon>
        <taxon>Ascarididae</taxon>
        <taxon>Ascaris</taxon>
    </lineage>
</organism>
<keyword evidence="1" id="KW-0472">Membrane</keyword>
<accession>A0A0M3IN23</accession>
<evidence type="ECO:0000256" key="1">
    <source>
        <dbReference type="SAM" id="Phobius"/>
    </source>
</evidence>
<dbReference type="Proteomes" id="UP000036681">
    <property type="component" value="Unplaced"/>
</dbReference>
<evidence type="ECO:0000313" key="2">
    <source>
        <dbReference type="Proteomes" id="UP000036681"/>
    </source>
</evidence>
<keyword evidence="1" id="KW-1133">Transmembrane helix</keyword>
<proteinExistence type="predicted"/>
<keyword evidence="2" id="KW-1185">Reference proteome</keyword>
<sequence length="176" mass="20079">MRNDKTTIAIMDFSPEKIFKYKLCGWFALLVNFAMLLTTLLISRELAIVAINYSFITLTYLTALICAAFALKDNSAVMLYPILVSLVNCGEEANLPLIYNLILLGIVLGKLFEFVLFRRIMKIFERQRCNEHFEATQVKNAFNTNCDTDDEIVVFEKISQSGLSTIYDYGRQRSSA</sequence>
<dbReference type="WBParaSite" id="ALUE_0002015101-mRNA-1">
    <property type="protein sequence ID" value="ALUE_0002015101-mRNA-1"/>
    <property type="gene ID" value="ALUE_0002015101"/>
</dbReference>
<dbReference type="AlphaFoldDB" id="A0A0M3IN23"/>
<reference evidence="3" key="1">
    <citation type="submission" date="2017-02" db="UniProtKB">
        <authorList>
            <consortium name="WormBaseParasite"/>
        </authorList>
    </citation>
    <scope>IDENTIFICATION</scope>
</reference>
<name>A0A0M3IN23_ASCLU</name>